<protein>
    <submittedName>
        <fullName evidence="3">PEP-CTERM sorting domain-containing protein</fullName>
    </submittedName>
</protein>
<dbReference type="InterPro" id="IPR013424">
    <property type="entry name" value="Ice-binding_C"/>
</dbReference>
<dbReference type="NCBIfam" id="TIGR02595">
    <property type="entry name" value="PEP_CTERM"/>
    <property type="match status" value="1"/>
</dbReference>
<evidence type="ECO:0000259" key="2">
    <source>
        <dbReference type="Pfam" id="PF07589"/>
    </source>
</evidence>
<evidence type="ECO:0000313" key="3">
    <source>
        <dbReference type="EMBL" id="CAG9933148.1"/>
    </source>
</evidence>
<dbReference type="Pfam" id="PF07589">
    <property type="entry name" value="PEP-CTERM"/>
    <property type="match status" value="1"/>
</dbReference>
<sequence length="261" mass="26116">MKLAKNLGAVALAVTLGICVTTAIAGPVMYVDDSAGNLATIDVATGNVTLIGNMGVQMTDIAFDPSGSLFGLSFTSLYSINSTTAAVTFIGNHSIAGGNALVFGTNGTLYGAGNSTSSLFSINTSTGVGTSLGNMGFFSGGDLAFNAGNFYLASTFNELIKIDLSNLSNTSSVGGFGVGGVFGLATGSDNLLYAVADTTVYTVNTATGAAISPVNYAGQGLGTAFGQSFFTEAKPVPEPGTLALLGLGLASFGAIRRRKTT</sequence>
<accession>A0ABM8Z058</accession>
<evidence type="ECO:0000256" key="1">
    <source>
        <dbReference type="SAM" id="SignalP"/>
    </source>
</evidence>
<feature type="domain" description="Ice-binding protein C-terminal" evidence="2">
    <location>
        <begin position="235"/>
        <end position="258"/>
    </location>
</feature>
<dbReference type="Gene3D" id="2.120.10.30">
    <property type="entry name" value="TolB, C-terminal domain"/>
    <property type="match status" value="1"/>
</dbReference>
<keyword evidence="1" id="KW-0732">Signal</keyword>
<name>A0ABM8Z058_9PROT</name>
<evidence type="ECO:0000313" key="4">
    <source>
        <dbReference type="Proteomes" id="UP000839052"/>
    </source>
</evidence>
<dbReference type="InterPro" id="IPR011042">
    <property type="entry name" value="6-blade_b-propeller_TolB-like"/>
</dbReference>
<proteinExistence type="predicted"/>
<gene>
    <name evidence="3" type="ORF">NTG6680_1899</name>
</gene>
<dbReference type="Proteomes" id="UP000839052">
    <property type="component" value="Chromosome"/>
</dbReference>
<feature type="chain" id="PRO_5047320851" evidence="1">
    <location>
        <begin position="26"/>
        <end position="261"/>
    </location>
</feature>
<dbReference type="EMBL" id="OU912926">
    <property type="protein sequence ID" value="CAG9933148.1"/>
    <property type="molecule type" value="Genomic_DNA"/>
</dbReference>
<dbReference type="SUPFAM" id="SSF101898">
    <property type="entry name" value="NHL repeat"/>
    <property type="match status" value="1"/>
</dbReference>
<reference evidence="3 4" key="1">
    <citation type="submission" date="2021-10" db="EMBL/GenBank/DDBJ databases">
        <authorList>
            <person name="Koch H."/>
        </authorList>
    </citation>
    <scope>NUCLEOTIDE SEQUENCE [LARGE SCALE GENOMIC DNA]</scope>
    <source>
        <strain evidence="3">6680</strain>
    </source>
</reference>
<dbReference type="RefSeq" id="WP_239796974.1">
    <property type="nucleotide sequence ID" value="NZ_OU912926.1"/>
</dbReference>
<organism evidence="3 4">
    <name type="scientific">Candidatus Nitrotoga arctica</name>
    <dbReference type="NCBI Taxonomy" id="453162"/>
    <lineage>
        <taxon>Bacteria</taxon>
        <taxon>Pseudomonadati</taxon>
        <taxon>Pseudomonadota</taxon>
        <taxon>Betaproteobacteria</taxon>
        <taxon>Nitrosomonadales</taxon>
        <taxon>Gallionellaceae</taxon>
        <taxon>Candidatus Nitrotoga</taxon>
    </lineage>
</organism>
<feature type="signal peptide" evidence="1">
    <location>
        <begin position="1"/>
        <end position="25"/>
    </location>
</feature>
<keyword evidence="4" id="KW-1185">Reference proteome</keyword>